<dbReference type="InterPro" id="IPR025724">
    <property type="entry name" value="GAG-pre-integrase_dom"/>
</dbReference>
<evidence type="ECO:0000259" key="2">
    <source>
        <dbReference type="Pfam" id="PF13976"/>
    </source>
</evidence>
<organism evidence="3 4">
    <name type="scientific">Chenopodium quinoa</name>
    <name type="common">Quinoa</name>
    <dbReference type="NCBI Taxonomy" id="63459"/>
    <lineage>
        <taxon>Eukaryota</taxon>
        <taxon>Viridiplantae</taxon>
        <taxon>Streptophyta</taxon>
        <taxon>Embryophyta</taxon>
        <taxon>Tracheophyta</taxon>
        <taxon>Spermatophyta</taxon>
        <taxon>Magnoliopsida</taxon>
        <taxon>eudicotyledons</taxon>
        <taxon>Gunneridae</taxon>
        <taxon>Pentapetalae</taxon>
        <taxon>Caryophyllales</taxon>
        <taxon>Chenopodiaceae</taxon>
        <taxon>Chenopodioideae</taxon>
        <taxon>Atripliceae</taxon>
        <taxon>Chenopodium</taxon>
    </lineage>
</organism>
<dbReference type="Pfam" id="PF13976">
    <property type="entry name" value="gag_pre-integrs"/>
    <property type="match status" value="1"/>
</dbReference>
<dbReference type="EnsemblPlants" id="AUR62006429-RA">
    <property type="protein sequence ID" value="AUR62006429-RA:cds"/>
    <property type="gene ID" value="AUR62006429"/>
</dbReference>
<dbReference type="AlphaFoldDB" id="A0A803L3J0"/>
<feature type="region of interest" description="Disordered" evidence="1">
    <location>
        <begin position="212"/>
        <end position="248"/>
    </location>
</feature>
<evidence type="ECO:0000313" key="4">
    <source>
        <dbReference type="Proteomes" id="UP000596660"/>
    </source>
</evidence>
<dbReference type="Gramene" id="AUR62006429-RA">
    <property type="protein sequence ID" value="AUR62006429-RA:cds"/>
    <property type="gene ID" value="AUR62006429"/>
</dbReference>
<sequence length="311" mass="34987">MVQEAQTGRIIGSGTERGGLYFLDEATQHGNAFLAHGSPEYQLWMWHRRLGHPSVGYLKRLFPSFKNIDVTLDCESCALAKSHKHTYSPSLTHAIKPFMLIHSDVWGPAPEFAIHNFSYFVLFVDDCTRMSWPGPQGETSSDDLSWLTYPEVMDLEDPTTQVDSTTDVASPEVTVPSSPLQSTPDSPTEHPTEDVVISSEVNTENSDLCDLPITDPVVPSENCPNRYELPPRRTRGVPPKRYDPEYEDSRSRYPIGKISNENLASNAIAFTASLYSTEIPKTVEEALASKDWRKAMEDEYLALEKNETWEK</sequence>
<protein>
    <recommendedName>
        <fullName evidence="2">GAG-pre-integrase domain-containing protein</fullName>
    </recommendedName>
</protein>
<evidence type="ECO:0000313" key="3">
    <source>
        <dbReference type="EnsemblPlants" id="AUR62006429-RA:cds"/>
    </source>
</evidence>
<accession>A0A803L3J0</accession>
<evidence type="ECO:0000256" key="1">
    <source>
        <dbReference type="SAM" id="MobiDB-lite"/>
    </source>
</evidence>
<feature type="compositionally biased region" description="Polar residues" evidence="1">
    <location>
        <begin position="175"/>
        <end position="186"/>
    </location>
</feature>
<feature type="region of interest" description="Disordered" evidence="1">
    <location>
        <begin position="160"/>
        <end position="193"/>
    </location>
</feature>
<name>A0A803L3J0_CHEQI</name>
<feature type="domain" description="GAG-pre-integrase" evidence="2">
    <location>
        <begin position="19"/>
        <end position="82"/>
    </location>
</feature>
<keyword evidence="4" id="KW-1185">Reference proteome</keyword>
<dbReference type="PANTHER" id="PTHR42648:SF22">
    <property type="entry name" value="REVERSE TRANSCRIPTASE TY1_COPIA-TYPE DOMAIN-CONTAINING PROTEIN"/>
    <property type="match status" value="1"/>
</dbReference>
<reference evidence="3" key="2">
    <citation type="submission" date="2021-03" db="UniProtKB">
        <authorList>
            <consortium name="EnsemblPlants"/>
        </authorList>
    </citation>
    <scope>IDENTIFICATION</scope>
</reference>
<dbReference type="PANTHER" id="PTHR42648">
    <property type="entry name" value="TRANSPOSASE, PUTATIVE-RELATED"/>
    <property type="match status" value="1"/>
</dbReference>
<proteinExistence type="predicted"/>
<dbReference type="Proteomes" id="UP000596660">
    <property type="component" value="Unplaced"/>
</dbReference>
<dbReference type="InterPro" id="IPR039537">
    <property type="entry name" value="Retrotran_Ty1/copia-like"/>
</dbReference>
<reference evidence="3" key="1">
    <citation type="journal article" date="2017" name="Nature">
        <title>The genome of Chenopodium quinoa.</title>
        <authorList>
            <person name="Jarvis D.E."/>
            <person name="Ho Y.S."/>
            <person name="Lightfoot D.J."/>
            <person name="Schmoeckel S.M."/>
            <person name="Li B."/>
            <person name="Borm T.J.A."/>
            <person name="Ohyanagi H."/>
            <person name="Mineta K."/>
            <person name="Michell C.T."/>
            <person name="Saber N."/>
            <person name="Kharbatia N.M."/>
            <person name="Rupper R.R."/>
            <person name="Sharp A.R."/>
            <person name="Dally N."/>
            <person name="Boughton B.A."/>
            <person name="Woo Y.H."/>
            <person name="Gao G."/>
            <person name="Schijlen E.G.W.M."/>
            <person name="Guo X."/>
            <person name="Momin A.A."/>
            <person name="Negrao S."/>
            <person name="Al-Babili S."/>
            <person name="Gehring C."/>
            <person name="Roessner U."/>
            <person name="Jung C."/>
            <person name="Murphy K."/>
            <person name="Arold S.T."/>
            <person name="Gojobori T."/>
            <person name="van der Linden C.G."/>
            <person name="van Loo E.N."/>
            <person name="Jellen E.N."/>
            <person name="Maughan P.J."/>
            <person name="Tester M."/>
        </authorList>
    </citation>
    <scope>NUCLEOTIDE SEQUENCE [LARGE SCALE GENOMIC DNA]</scope>
    <source>
        <strain evidence="3">cv. PI 614886</strain>
    </source>
</reference>